<reference evidence="1 2" key="1">
    <citation type="journal article" date="2014" name="BMC Genomics">
        <title>Genome sequencing of four Aureobasidium pullulans varieties: biotechnological potential, stress tolerance, and description of new species.</title>
        <authorList>
            <person name="Gostin Ar C."/>
            <person name="Ohm R.A."/>
            <person name="Kogej T."/>
            <person name="Sonjak S."/>
            <person name="Turk M."/>
            <person name="Zajc J."/>
            <person name="Zalar P."/>
            <person name="Grube M."/>
            <person name="Sun H."/>
            <person name="Han J."/>
            <person name="Sharma A."/>
            <person name="Chiniquy J."/>
            <person name="Ngan C.Y."/>
            <person name="Lipzen A."/>
            <person name="Barry K."/>
            <person name="Grigoriev I.V."/>
            <person name="Gunde-Cimerman N."/>
        </authorList>
    </citation>
    <scope>NUCLEOTIDE SEQUENCE [LARGE SCALE GENOMIC DNA]</scope>
    <source>
        <strain evidence="1 2">EXF-2481</strain>
    </source>
</reference>
<sequence length="224" mass="24859">MDATTQSPHRSTSSGLLSLPDKFLAMIFAHTDLAVHDIAALLLGFRRLHAIAAKVFVEHYPQKPLKMVTKESLEAVMVISAPPSDLFILSMPNEVLAMVFADKTLSANNLAAVRVSCKELHAIATKEFAKRYFQDPFVMVTKESLEALVDICRHPVFGPQGKKVQLLNARVNKCLLSDRAKDLTHGLNAGDGKKMKTAKGELQWLMDIIVEEQTLRLLDCYTKS</sequence>
<dbReference type="HOGENOM" id="CLU_1234780_0_0_1"/>
<dbReference type="InParanoid" id="A0A074XYA8"/>
<protein>
    <recommendedName>
        <fullName evidence="3">F-box domain-containing protein</fullName>
    </recommendedName>
</protein>
<dbReference type="EMBL" id="KL584790">
    <property type="protein sequence ID" value="KEQ90465.1"/>
    <property type="molecule type" value="Genomic_DNA"/>
</dbReference>
<dbReference type="OrthoDB" id="5279008at2759"/>
<organism evidence="1 2">
    <name type="scientific">Aureobasidium subglaciale (strain EXF-2481)</name>
    <name type="common">Aureobasidium pullulans var. subglaciale</name>
    <dbReference type="NCBI Taxonomy" id="1043005"/>
    <lineage>
        <taxon>Eukaryota</taxon>
        <taxon>Fungi</taxon>
        <taxon>Dikarya</taxon>
        <taxon>Ascomycota</taxon>
        <taxon>Pezizomycotina</taxon>
        <taxon>Dothideomycetes</taxon>
        <taxon>Dothideomycetidae</taxon>
        <taxon>Dothideales</taxon>
        <taxon>Saccotheciaceae</taxon>
        <taxon>Aureobasidium</taxon>
    </lineage>
</organism>
<dbReference type="RefSeq" id="XP_013338993.1">
    <property type="nucleotide sequence ID" value="XM_013483539.1"/>
</dbReference>
<keyword evidence="2" id="KW-1185">Reference proteome</keyword>
<proteinExistence type="predicted"/>
<evidence type="ECO:0000313" key="1">
    <source>
        <dbReference type="EMBL" id="KEQ90465.1"/>
    </source>
</evidence>
<dbReference type="Proteomes" id="UP000030641">
    <property type="component" value="Unassembled WGS sequence"/>
</dbReference>
<gene>
    <name evidence="1" type="ORF">AUEXF2481DRAFT_568038</name>
</gene>
<dbReference type="STRING" id="1043005.A0A074XYA8"/>
<accession>A0A074XYA8</accession>
<dbReference type="AlphaFoldDB" id="A0A074XYA8"/>
<name>A0A074XYA8_AURSE</name>
<evidence type="ECO:0000313" key="2">
    <source>
        <dbReference type="Proteomes" id="UP000030641"/>
    </source>
</evidence>
<dbReference type="GeneID" id="25369109"/>
<evidence type="ECO:0008006" key="3">
    <source>
        <dbReference type="Google" id="ProtNLM"/>
    </source>
</evidence>